<dbReference type="InterPro" id="IPR006011">
    <property type="entry name" value="Syntaxin_N"/>
</dbReference>
<feature type="domain" description="T-SNARE coiled-coil homology" evidence="8">
    <location>
        <begin position="192"/>
        <end position="254"/>
    </location>
</feature>
<evidence type="ECO:0000313" key="10">
    <source>
        <dbReference type="Proteomes" id="UP000507470"/>
    </source>
</evidence>
<organism evidence="9 10">
    <name type="scientific">Mytilus coruscus</name>
    <name type="common">Sea mussel</name>
    <dbReference type="NCBI Taxonomy" id="42192"/>
    <lineage>
        <taxon>Eukaryota</taxon>
        <taxon>Metazoa</taxon>
        <taxon>Spiralia</taxon>
        <taxon>Lophotrochozoa</taxon>
        <taxon>Mollusca</taxon>
        <taxon>Bivalvia</taxon>
        <taxon>Autobranchia</taxon>
        <taxon>Pteriomorphia</taxon>
        <taxon>Mytilida</taxon>
        <taxon>Mytiloidea</taxon>
        <taxon>Mytilidae</taxon>
        <taxon>Mytilinae</taxon>
        <taxon>Mytilus</taxon>
    </lineage>
</organism>
<evidence type="ECO:0000313" key="9">
    <source>
        <dbReference type="EMBL" id="CAC5381440.1"/>
    </source>
</evidence>
<dbReference type="GO" id="GO:0005484">
    <property type="term" value="F:SNAP receptor activity"/>
    <property type="evidence" value="ECO:0007669"/>
    <property type="project" value="InterPro"/>
</dbReference>
<evidence type="ECO:0000256" key="7">
    <source>
        <dbReference type="SAM" id="Phobius"/>
    </source>
</evidence>
<dbReference type="Pfam" id="PF05739">
    <property type="entry name" value="SNARE"/>
    <property type="match status" value="1"/>
</dbReference>
<evidence type="ECO:0000256" key="2">
    <source>
        <dbReference type="ARBA" id="ARBA00009063"/>
    </source>
</evidence>
<feature type="transmembrane region" description="Helical" evidence="7">
    <location>
        <begin position="266"/>
        <end position="287"/>
    </location>
</feature>
<dbReference type="InterPro" id="IPR045242">
    <property type="entry name" value="Syntaxin"/>
</dbReference>
<dbReference type="SUPFAM" id="SSF47661">
    <property type="entry name" value="t-snare proteins"/>
    <property type="match status" value="1"/>
</dbReference>
<comment type="similarity">
    <text evidence="2">Belongs to the syntaxin family.</text>
</comment>
<keyword evidence="3 7" id="KW-0812">Transmembrane</keyword>
<evidence type="ECO:0000256" key="4">
    <source>
        <dbReference type="ARBA" id="ARBA00022989"/>
    </source>
</evidence>
<evidence type="ECO:0000259" key="8">
    <source>
        <dbReference type="PROSITE" id="PS50192"/>
    </source>
</evidence>
<dbReference type="GO" id="GO:0006906">
    <property type="term" value="P:vesicle fusion"/>
    <property type="evidence" value="ECO:0007669"/>
    <property type="project" value="TreeGrafter"/>
</dbReference>
<accession>A0A6J8BDV5</accession>
<dbReference type="PROSITE" id="PS50192">
    <property type="entry name" value="T_SNARE"/>
    <property type="match status" value="1"/>
</dbReference>
<comment type="subcellular location">
    <subcellularLocation>
        <location evidence="1">Membrane</location>
        <topology evidence="1">Single-pass type IV membrane protein</topology>
    </subcellularLocation>
</comment>
<keyword evidence="4 7" id="KW-1133">Transmembrane helix</keyword>
<keyword evidence="10" id="KW-1185">Reference proteome</keyword>
<dbReference type="PANTHER" id="PTHR19957">
    <property type="entry name" value="SYNTAXIN"/>
    <property type="match status" value="1"/>
</dbReference>
<evidence type="ECO:0000256" key="1">
    <source>
        <dbReference type="ARBA" id="ARBA00004211"/>
    </source>
</evidence>
<dbReference type="GO" id="GO:0048278">
    <property type="term" value="P:vesicle docking"/>
    <property type="evidence" value="ECO:0007669"/>
    <property type="project" value="TreeGrafter"/>
</dbReference>
<dbReference type="Gene3D" id="1.20.5.110">
    <property type="match status" value="1"/>
</dbReference>
<dbReference type="CDD" id="cd15848">
    <property type="entry name" value="SNARE_syntaxin1-like"/>
    <property type="match status" value="1"/>
</dbReference>
<dbReference type="OrthoDB" id="10255013at2759"/>
<protein>
    <submittedName>
        <fullName evidence="9">STX1B_2_3</fullName>
    </submittedName>
</protein>
<keyword evidence="5 7" id="KW-0472">Membrane</keyword>
<dbReference type="GO" id="GO:0012505">
    <property type="term" value="C:endomembrane system"/>
    <property type="evidence" value="ECO:0007669"/>
    <property type="project" value="TreeGrafter"/>
</dbReference>
<dbReference type="Pfam" id="PF00804">
    <property type="entry name" value="Syntaxin"/>
    <property type="match status" value="1"/>
</dbReference>
<dbReference type="PANTHER" id="PTHR19957:SF307">
    <property type="entry name" value="PROTEIN SSO1-RELATED"/>
    <property type="match status" value="1"/>
</dbReference>
<dbReference type="PROSITE" id="PS00914">
    <property type="entry name" value="SYNTAXIN"/>
    <property type="match status" value="1"/>
</dbReference>
<dbReference type="GO" id="GO:0006887">
    <property type="term" value="P:exocytosis"/>
    <property type="evidence" value="ECO:0007669"/>
    <property type="project" value="TreeGrafter"/>
</dbReference>
<dbReference type="GO" id="GO:0031201">
    <property type="term" value="C:SNARE complex"/>
    <property type="evidence" value="ECO:0007669"/>
    <property type="project" value="TreeGrafter"/>
</dbReference>
<evidence type="ECO:0000256" key="5">
    <source>
        <dbReference type="ARBA" id="ARBA00023136"/>
    </source>
</evidence>
<gene>
    <name evidence="9" type="ORF">MCOR_17306</name>
</gene>
<keyword evidence="6" id="KW-0175">Coiled coil</keyword>
<dbReference type="InterPro" id="IPR006012">
    <property type="entry name" value="Syntaxin/epimorphin_CS"/>
</dbReference>
<dbReference type="InterPro" id="IPR010989">
    <property type="entry name" value="SNARE"/>
</dbReference>
<dbReference type="Gene3D" id="1.20.58.70">
    <property type="match status" value="1"/>
</dbReference>
<dbReference type="GO" id="GO:0000149">
    <property type="term" value="F:SNARE binding"/>
    <property type="evidence" value="ECO:0007669"/>
    <property type="project" value="TreeGrafter"/>
</dbReference>
<evidence type="ECO:0000256" key="3">
    <source>
        <dbReference type="ARBA" id="ARBA00022692"/>
    </source>
</evidence>
<dbReference type="AlphaFoldDB" id="A0A6J8BDV5"/>
<evidence type="ECO:0000256" key="6">
    <source>
        <dbReference type="SAM" id="Coils"/>
    </source>
</evidence>
<sequence length="288" mass="33578">MVVKDRTLEMQKKREELGRNSKRFSFKKKNTPMDILMKKVKCIENDLIEIQSHVTEVTKLQNNLYCSPFVTQTELKNMEKLSDHILTKSVKIRKEIEALSNNNNEISEPDAYQKVCVNQIERLSHQLREIMNSFRSNQADYIDKTRTRFQRKVEIVSKEDNPDIDMNQVDFQTHSVFTDNIIIQMQTAKSDLQELEDREKELHQLESQIHEVNQLFKEMNVLVGEQGDMLNNIEKNVEDAVVHVTKTNKVLRQAKEYKSKARKKKFICAAILGAVIVITVVVLIIVFA</sequence>
<dbReference type="GO" id="GO:0006886">
    <property type="term" value="P:intracellular protein transport"/>
    <property type="evidence" value="ECO:0007669"/>
    <property type="project" value="InterPro"/>
</dbReference>
<dbReference type="EMBL" id="CACVKT020003063">
    <property type="protein sequence ID" value="CAC5381440.1"/>
    <property type="molecule type" value="Genomic_DNA"/>
</dbReference>
<dbReference type="InterPro" id="IPR000727">
    <property type="entry name" value="T_SNARE_dom"/>
</dbReference>
<reference evidence="9 10" key="1">
    <citation type="submission" date="2020-06" db="EMBL/GenBank/DDBJ databases">
        <authorList>
            <person name="Li R."/>
            <person name="Bekaert M."/>
        </authorList>
    </citation>
    <scope>NUCLEOTIDE SEQUENCE [LARGE SCALE GENOMIC DNA]</scope>
    <source>
        <strain evidence="10">wild</strain>
    </source>
</reference>
<dbReference type="Proteomes" id="UP000507470">
    <property type="component" value="Unassembled WGS sequence"/>
</dbReference>
<dbReference type="SMART" id="SM00397">
    <property type="entry name" value="t_SNARE"/>
    <property type="match status" value="1"/>
</dbReference>
<dbReference type="GO" id="GO:0005886">
    <property type="term" value="C:plasma membrane"/>
    <property type="evidence" value="ECO:0007669"/>
    <property type="project" value="TreeGrafter"/>
</dbReference>
<proteinExistence type="inferred from homology"/>
<feature type="coiled-coil region" evidence="6">
    <location>
        <begin position="178"/>
        <end position="215"/>
    </location>
</feature>
<name>A0A6J8BDV5_MYTCO</name>